<feature type="region of interest" description="Disordered" evidence="1">
    <location>
        <begin position="533"/>
        <end position="553"/>
    </location>
</feature>
<reference evidence="4" key="1">
    <citation type="submission" date="2023-06" db="EMBL/GenBank/DDBJ databases">
        <title>Genomic analysis of the entomopathogenic nematode Steinernema hermaphroditum.</title>
        <authorList>
            <person name="Schwarz E.M."/>
            <person name="Heppert J.K."/>
            <person name="Baniya A."/>
            <person name="Schwartz H.T."/>
            <person name="Tan C.-H."/>
            <person name="Antoshechkin I."/>
            <person name="Sternberg P.W."/>
            <person name="Goodrich-Blair H."/>
            <person name="Dillman A.R."/>
        </authorList>
    </citation>
    <scope>NUCLEOTIDE SEQUENCE</scope>
    <source>
        <strain evidence="4">PS9179</strain>
        <tissue evidence="4">Whole animal</tissue>
    </source>
</reference>
<evidence type="ECO:0000256" key="2">
    <source>
        <dbReference type="SAM" id="Phobius"/>
    </source>
</evidence>
<evidence type="ECO:0000256" key="3">
    <source>
        <dbReference type="SAM" id="SignalP"/>
    </source>
</evidence>
<evidence type="ECO:0000256" key="1">
    <source>
        <dbReference type="SAM" id="MobiDB-lite"/>
    </source>
</evidence>
<gene>
    <name evidence="4" type="ORF">QR680_015240</name>
</gene>
<keyword evidence="2" id="KW-1133">Transmembrane helix</keyword>
<dbReference type="AlphaFoldDB" id="A0AA39H714"/>
<feature type="signal peptide" evidence="3">
    <location>
        <begin position="1"/>
        <end position="19"/>
    </location>
</feature>
<feature type="compositionally biased region" description="Basic residues" evidence="1">
    <location>
        <begin position="120"/>
        <end position="134"/>
    </location>
</feature>
<feature type="region of interest" description="Disordered" evidence="1">
    <location>
        <begin position="120"/>
        <end position="140"/>
    </location>
</feature>
<evidence type="ECO:0000313" key="5">
    <source>
        <dbReference type="Proteomes" id="UP001175271"/>
    </source>
</evidence>
<comment type="caution">
    <text evidence="4">The sequence shown here is derived from an EMBL/GenBank/DDBJ whole genome shotgun (WGS) entry which is preliminary data.</text>
</comment>
<accession>A0AA39H714</accession>
<organism evidence="4 5">
    <name type="scientific">Steinernema hermaphroditum</name>
    <dbReference type="NCBI Taxonomy" id="289476"/>
    <lineage>
        <taxon>Eukaryota</taxon>
        <taxon>Metazoa</taxon>
        <taxon>Ecdysozoa</taxon>
        <taxon>Nematoda</taxon>
        <taxon>Chromadorea</taxon>
        <taxon>Rhabditida</taxon>
        <taxon>Tylenchina</taxon>
        <taxon>Panagrolaimomorpha</taxon>
        <taxon>Strongyloidoidea</taxon>
        <taxon>Steinernematidae</taxon>
        <taxon>Steinernema</taxon>
    </lineage>
</organism>
<dbReference type="EMBL" id="JAUCMV010000004">
    <property type="protein sequence ID" value="KAK0400431.1"/>
    <property type="molecule type" value="Genomic_DNA"/>
</dbReference>
<keyword evidence="2" id="KW-0472">Membrane</keyword>
<protein>
    <submittedName>
        <fullName evidence="4">Uncharacterized protein</fullName>
    </submittedName>
</protein>
<feature type="transmembrane region" description="Helical" evidence="2">
    <location>
        <begin position="496"/>
        <end position="517"/>
    </location>
</feature>
<keyword evidence="5" id="KW-1185">Reference proteome</keyword>
<dbReference type="Proteomes" id="UP001175271">
    <property type="component" value="Unassembled WGS sequence"/>
</dbReference>
<proteinExistence type="predicted"/>
<keyword evidence="2" id="KW-0812">Transmembrane</keyword>
<keyword evidence="3" id="KW-0732">Signal</keyword>
<feature type="chain" id="PRO_5041257761" evidence="3">
    <location>
        <begin position="20"/>
        <end position="553"/>
    </location>
</feature>
<name>A0AA39H714_9BILA</name>
<sequence>MRPAAVILVLSKAMFLGAAVEPDLQVDIPIVLHRQSEPYTSVDVFWLNVIAIGGTAAAFFIAVTVYCCAGMHAVELPCIVYRPFVSTSTKLLRRIAAERERYEAGATQKCPTTKRAIQLKRNAKSSPKTRPKSKPRMEPMVPASDLLDSAEMAKDLVGHSTLLAMNSQRFIVVALALSLSSVFSHPIPFLGSIGTYVPGLQNAPVWNHLPKGDEESQNEMVQAGERFLSHALQLTTVHGPAKVEHVEGMIGALSDFVIHSPDFAKLVNVSLLTKEHIELLVNEQFDQLDEMLARFIKEHDRGRNVLEKITENMARAAMDLKKGNRVADVSKVLIPLEKLPKKVINQAFNGGRLWSLTKEESEAIRDYYLGVLSGAIRTDQEGAAVKTGIEPDTEFVKRLVEKMPRNIDFMEIPRDIVKKLLNGELPQFNTLPKELQEFFKTNLDFFIRALGDKINMTDAEALPTFERIELPTYEPYDLSKLENGVMKLTDEKSNNVWVFVTVFLFLLSFVSAGLLFWQCRGQPRHTIIIEDLPPQFTSTPRNSPSRRDESHDE</sequence>
<evidence type="ECO:0000313" key="4">
    <source>
        <dbReference type="EMBL" id="KAK0400431.1"/>
    </source>
</evidence>
<feature type="transmembrane region" description="Helical" evidence="2">
    <location>
        <begin position="44"/>
        <end position="69"/>
    </location>
</feature>